<evidence type="ECO:0000313" key="1">
    <source>
        <dbReference type="EMBL" id="PHT81935.1"/>
    </source>
</evidence>
<reference evidence="1 2" key="2">
    <citation type="journal article" date="2017" name="Genome Biol.">
        <title>New reference genome sequences of hot pepper reveal the massive evolution of plant disease-resistance genes by retroduplication.</title>
        <authorList>
            <person name="Kim S."/>
            <person name="Park J."/>
            <person name="Yeom S.I."/>
            <person name="Kim Y.M."/>
            <person name="Seo E."/>
            <person name="Kim K.T."/>
            <person name="Kim M.S."/>
            <person name="Lee J.M."/>
            <person name="Cheong K."/>
            <person name="Shin H.S."/>
            <person name="Kim S.B."/>
            <person name="Han K."/>
            <person name="Lee J."/>
            <person name="Park M."/>
            <person name="Lee H.A."/>
            <person name="Lee H.Y."/>
            <person name="Lee Y."/>
            <person name="Oh S."/>
            <person name="Lee J.H."/>
            <person name="Choi E."/>
            <person name="Choi E."/>
            <person name="Lee S.E."/>
            <person name="Jeon J."/>
            <person name="Kim H."/>
            <person name="Choi G."/>
            <person name="Song H."/>
            <person name="Lee J."/>
            <person name="Lee S.C."/>
            <person name="Kwon J.K."/>
            <person name="Lee H.Y."/>
            <person name="Koo N."/>
            <person name="Hong Y."/>
            <person name="Kim R.W."/>
            <person name="Kang W.H."/>
            <person name="Huh J.H."/>
            <person name="Kang B.C."/>
            <person name="Yang T.J."/>
            <person name="Lee Y.H."/>
            <person name="Bennetzen J.L."/>
            <person name="Choi D."/>
        </authorList>
    </citation>
    <scope>NUCLEOTIDE SEQUENCE [LARGE SCALE GENOMIC DNA]</scope>
    <source>
        <strain evidence="2">cv. CM334</strain>
    </source>
</reference>
<accession>A0A2G2ZJ31</accession>
<gene>
    <name evidence="1" type="ORF">T459_14950</name>
</gene>
<dbReference type="Gramene" id="PHT81935">
    <property type="protein sequence ID" value="PHT81935"/>
    <property type="gene ID" value="T459_14950"/>
</dbReference>
<sequence>MSQVVPMVTKSDQNNQESIHDADQLNMSISNFSSLIGSQMKLQEEMEITLQQDFDKYDAQILSHGVVENLGNFWGDENVLEELNYEVTSSGNMNSNETPSQDVLNNEFAISIWDIDCDDSYS</sequence>
<proteinExistence type="predicted"/>
<comment type="caution">
    <text evidence="1">The sequence shown here is derived from an EMBL/GenBank/DDBJ whole genome shotgun (WGS) entry which is preliminary data.</text>
</comment>
<dbReference type="Proteomes" id="UP000222542">
    <property type="component" value="Unassembled WGS sequence"/>
</dbReference>
<reference evidence="1 2" key="1">
    <citation type="journal article" date="2014" name="Nat. Genet.">
        <title>Genome sequence of the hot pepper provides insights into the evolution of pungency in Capsicum species.</title>
        <authorList>
            <person name="Kim S."/>
            <person name="Park M."/>
            <person name="Yeom S.I."/>
            <person name="Kim Y.M."/>
            <person name="Lee J.M."/>
            <person name="Lee H.A."/>
            <person name="Seo E."/>
            <person name="Choi J."/>
            <person name="Cheong K."/>
            <person name="Kim K.T."/>
            <person name="Jung K."/>
            <person name="Lee G.W."/>
            <person name="Oh S.K."/>
            <person name="Bae C."/>
            <person name="Kim S.B."/>
            <person name="Lee H.Y."/>
            <person name="Kim S.Y."/>
            <person name="Kim M.S."/>
            <person name="Kang B.C."/>
            <person name="Jo Y.D."/>
            <person name="Yang H.B."/>
            <person name="Jeong H.J."/>
            <person name="Kang W.H."/>
            <person name="Kwon J.K."/>
            <person name="Shin C."/>
            <person name="Lim J.Y."/>
            <person name="Park J.H."/>
            <person name="Huh J.H."/>
            <person name="Kim J.S."/>
            <person name="Kim B.D."/>
            <person name="Cohen O."/>
            <person name="Paran I."/>
            <person name="Suh M.C."/>
            <person name="Lee S.B."/>
            <person name="Kim Y.K."/>
            <person name="Shin Y."/>
            <person name="Noh S.J."/>
            <person name="Park J."/>
            <person name="Seo Y.S."/>
            <person name="Kwon S.Y."/>
            <person name="Kim H.A."/>
            <person name="Park J.M."/>
            <person name="Kim H.J."/>
            <person name="Choi S.B."/>
            <person name="Bosland P.W."/>
            <person name="Reeves G."/>
            <person name="Jo S.H."/>
            <person name="Lee B.W."/>
            <person name="Cho H.T."/>
            <person name="Choi H.S."/>
            <person name="Lee M.S."/>
            <person name="Yu Y."/>
            <person name="Do Choi Y."/>
            <person name="Park B.S."/>
            <person name="van Deynze A."/>
            <person name="Ashrafi H."/>
            <person name="Hill T."/>
            <person name="Kim W.T."/>
            <person name="Pai H.S."/>
            <person name="Ahn H.K."/>
            <person name="Yeam I."/>
            <person name="Giovannoni J.J."/>
            <person name="Rose J.K."/>
            <person name="Sorensen I."/>
            <person name="Lee S.J."/>
            <person name="Kim R.W."/>
            <person name="Choi I.Y."/>
            <person name="Choi B.S."/>
            <person name="Lim J.S."/>
            <person name="Lee Y.H."/>
            <person name="Choi D."/>
        </authorList>
    </citation>
    <scope>NUCLEOTIDE SEQUENCE [LARGE SCALE GENOMIC DNA]</scope>
    <source>
        <strain evidence="2">cv. CM334</strain>
    </source>
</reference>
<evidence type="ECO:0000313" key="2">
    <source>
        <dbReference type="Proteomes" id="UP000222542"/>
    </source>
</evidence>
<dbReference type="EMBL" id="AYRZ02000005">
    <property type="protein sequence ID" value="PHT81935.1"/>
    <property type="molecule type" value="Genomic_DNA"/>
</dbReference>
<keyword evidence="2" id="KW-1185">Reference proteome</keyword>
<protein>
    <submittedName>
        <fullName evidence="1">Uncharacterized protein</fullName>
    </submittedName>
</protein>
<dbReference type="AlphaFoldDB" id="A0A2G2ZJ31"/>
<name>A0A2G2ZJ31_CAPAN</name>
<organism evidence="1 2">
    <name type="scientific">Capsicum annuum</name>
    <name type="common">Capsicum pepper</name>
    <dbReference type="NCBI Taxonomy" id="4072"/>
    <lineage>
        <taxon>Eukaryota</taxon>
        <taxon>Viridiplantae</taxon>
        <taxon>Streptophyta</taxon>
        <taxon>Embryophyta</taxon>
        <taxon>Tracheophyta</taxon>
        <taxon>Spermatophyta</taxon>
        <taxon>Magnoliopsida</taxon>
        <taxon>eudicotyledons</taxon>
        <taxon>Gunneridae</taxon>
        <taxon>Pentapetalae</taxon>
        <taxon>asterids</taxon>
        <taxon>lamiids</taxon>
        <taxon>Solanales</taxon>
        <taxon>Solanaceae</taxon>
        <taxon>Solanoideae</taxon>
        <taxon>Capsiceae</taxon>
        <taxon>Capsicum</taxon>
    </lineage>
</organism>